<evidence type="ECO:0000313" key="1">
    <source>
        <dbReference type="EMBL" id="KAF9325790.1"/>
    </source>
</evidence>
<reference evidence="1" key="1">
    <citation type="journal article" date="2020" name="Fungal Divers.">
        <title>Resolving the Mortierellaceae phylogeny through synthesis of multi-gene phylogenetics and phylogenomics.</title>
        <authorList>
            <person name="Vandepol N."/>
            <person name="Liber J."/>
            <person name="Desiro A."/>
            <person name="Na H."/>
            <person name="Kennedy M."/>
            <person name="Barry K."/>
            <person name="Grigoriev I.V."/>
            <person name="Miller A.N."/>
            <person name="O'Donnell K."/>
            <person name="Stajich J.E."/>
            <person name="Bonito G."/>
        </authorList>
    </citation>
    <scope>NUCLEOTIDE SEQUENCE</scope>
    <source>
        <strain evidence="1">NVP1</strain>
    </source>
</reference>
<protein>
    <submittedName>
        <fullName evidence="1">Uncharacterized protein</fullName>
    </submittedName>
</protein>
<gene>
    <name evidence="1" type="ORF">BG006_010746</name>
</gene>
<sequence>MKDVPKAQQCECPREEVYTIIHAAVAVFSIASAAPLPGTGLDGLFAPVAGVLGGLGNLNPKTSSETSMPAPAAEFALAVESAPAAESVSCMSEPYFQKRSNHGGSVIDAIVKVNTDAVAKFLAKLELDICTDIHSKSHLTAEGILTTDTDVKIPNVSAKIKAEINAAVHTKIDADAKVIVLAKIHSHVESALLAHCPLGDDACIISPAAKIVASVEAAVKVDVDRLFVALRANLMTYVRAKVEVVVHDLGLNLFVEQIHVSGFLDATAQVKLRLKSCLHVIVHALEVTVVADACAVIKAFLAV</sequence>
<accession>A0A9P5SCT7</accession>
<dbReference type="AlphaFoldDB" id="A0A9P5SCT7"/>
<evidence type="ECO:0000313" key="2">
    <source>
        <dbReference type="Proteomes" id="UP000696485"/>
    </source>
</evidence>
<keyword evidence="2" id="KW-1185">Reference proteome</keyword>
<dbReference type="EMBL" id="JAAAUY010000871">
    <property type="protein sequence ID" value="KAF9325790.1"/>
    <property type="molecule type" value="Genomic_DNA"/>
</dbReference>
<dbReference type="Proteomes" id="UP000696485">
    <property type="component" value="Unassembled WGS sequence"/>
</dbReference>
<name>A0A9P5SCT7_9FUNG</name>
<proteinExistence type="predicted"/>
<organism evidence="1 2">
    <name type="scientific">Podila minutissima</name>
    <dbReference type="NCBI Taxonomy" id="64525"/>
    <lineage>
        <taxon>Eukaryota</taxon>
        <taxon>Fungi</taxon>
        <taxon>Fungi incertae sedis</taxon>
        <taxon>Mucoromycota</taxon>
        <taxon>Mortierellomycotina</taxon>
        <taxon>Mortierellomycetes</taxon>
        <taxon>Mortierellales</taxon>
        <taxon>Mortierellaceae</taxon>
        <taxon>Podila</taxon>
    </lineage>
</organism>
<comment type="caution">
    <text evidence="1">The sequence shown here is derived from an EMBL/GenBank/DDBJ whole genome shotgun (WGS) entry which is preliminary data.</text>
</comment>